<evidence type="ECO:0008006" key="3">
    <source>
        <dbReference type="Google" id="ProtNLM"/>
    </source>
</evidence>
<sequence>MNVKVTVKLDNEKLNNITKAHIKSLEMTGDELLGNIKTSQVVPRNDGTLENSGFVDTTGINWGYIRIIFDTPYARRLYWHPEYNFRRGEGAPNPNAQGKWMDAYINGEKDDFMKNAYSKFLKMNSKGVIK</sequence>
<accession>A0ABR7JU80</accession>
<evidence type="ECO:0000313" key="1">
    <source>
        <dbReference type="EMBL" id="MBC5998333.1"/>
    </source>
</evidence>
<name>A0ABR7JU80_9FIRM</name>
<keyword evidence="2" id="KW-1185">Reference proteome</keyword>
<proteinExistence type="predicted"/>
<gene>
    <name evidence="1" type="ORF">H8923_16405</name>
</gene>
<dbReference type="Proteomes" id="UP000609849">
    <property type="component" value="Unassembled WGS sequence"/>
</dbReference>
<evidence type="ECO:0000313" key="2">
    <source>
        <dbReference type="Proteomes" id="UP000609849"/>
    </source>
</evidence>
<comment type="caution">
    <text evidence="1">The sequence shown here is derived from an EMBL/GenBank/DDBJ whole genome shotgun (WGS) entry which is preliminary data.</text>
</comment>
<reference evidence="1 2" key="1">
    <citation type="submission" date="2020-08" db="EMBL/GenBank/DDBJ databases">
        <authorList>
            <person name="Liu C."/>
            <person name="Sun Q."/>
        </authorList>
    </citation>
    <scope>NUCLEOTIDE SEQUENCE [LARGE SCALE GENOMIC DNA]</scope>
    <source>
        <strain evidence="1 2">NSJ-18</strain>
    </source>
</reference>
<organism evidence="1 2">
    <name type="scientific">Romboutsia faecis</name>
    <dbReference type="NCBI Taxonomy" id="2764597"/>
    <lineage>
        <taxon>Bacteria</taxon>
        <taxon>Bacillati</taxon>
        <taxon>Bacillota</taxon>
        <taxon>Clostridia</taxon>
        <taxon>Peptostreptococcales</taxon>
        <taxon>Peptostreptococcaceae</taxon>
        <taxon>Romboutsia</taxon>
    </lineage>
</organism>
<dbReference type="EMBL" id="JACRWE010000014">
    <property type="protein sequence ID" value="MBC5998333.1"/>
    <property type="molecule type" value="Genomic_DNA"/>
</dbReference>
<protein>
    <recommendedName>
        <fullName evidence="3">Minor capsid protein</fullName>
    </recommendedName>
</protein>
<dbReference type="RefSeq" id="WP_153972969.1">
    <property type="nucleotide sequence ID" value="NZ_JACRWE010000014.1"/>
</dbReference>